<evidence type="ECO:0000256" key="5">
    <source>
        <dbReference type="ARBA" id="ARBA00023288"/>
    </source>
</evidence>
<dbReference type="PANTHER" id="PTHR37423">
    <property type="entry name" value="SOLUBLE LYTIC MUREIN TRANSGLYCOSYLASE-RELATED"/>
    <property type="match status" value="1"/>
</dbReference>
<keyword evidence="1 6" id="KW-0732">Signal</keyword>
<evidence type="ECO:0000313" key="9">
    <source>
        <dbReference type="Proteomes" id="UP001629953"/>
    </source>
</evidence>
<evidence type="ECO:0000313" key="8">
    <source>
        <dbReference type="EMBL" id="MFM2486486.1"/>
    </source>
</evidence>
<comment type="caution">
    <text evidence="8">The sequence shown here is derived from an EMBL/GenBank/DDBJ whole genome shotgun (WGS) entry which is preliminary data.</text>
</comment>
<dbReference type="Pfam" id="PF13525">
    <property type="entry name" value="YfiO"/>
    <property type="match status" value="1"/>
</dbReference>
<dbReference type="PROSITE" id="PS51257">
    <property type="entry name" value="PROKAR_LIPOPROTEIN"/>
    <property type="match status" value="1"/>
</dbReference>
<accession>A0ABW9GD10</accession>
<dbReference type="InterPro" id="IPR017689">
    <property type="entry name" value="BamD"/>
</dbReference>
<dbReference type="InterPro" id="IPR011990">
    <property type="entry name" value="TPR-like_helical_dom_sf"/>
</dbReference>
<keyword evidence="2 6" id="KW-0472">Membrane</keyword>
<evidence type="ECO:0000259" key="7">
    <source>
        <dbReference type="Pfam" id="PF13525"/>
    </source>
</evidence>
<protein>
    <recommendedName>
        <fullName evidence="6">Outer membrane protein assembly factor BamD</fullName>
    </recommendedName>
</protein>
<dbReference type="InterPro" id="IPR039565">
    <property type="entry name" value="BamD-like"/>
</dbReference>
<organism evidence="8 9">
    <name type="scientific">Celerinatantimonas yamalensis</name>
    <dbReference type="NCBI Taxonomy" id="559956"/>
    <lineage>
        <taxon>Bacteria</taxon>
        <taxon>Pseudomonadati</taxon>
        <taxon>Pseudomonadota</taxon>
        <taxon>Gammaproteobacteria</taxon>
        <taxon>Celerinatantimonadaceae</taxon>
        <taxon>Celerinatantimonas</taxon>
    </lineage>
</organism>
<comment type="function">
    <text evidence="6">Part of the outer membrane protein assembly complex, which is involved in assembly and insertion of beta-barrel proteins into the outer membrane.</text>
</comment>
<reference evidence="8 9" key="1">
    <citation type="journal article" date="2013" name="Int. J. Syst. Evol. Microbiol.">
        <title>Celerinatantimonas yamalensis sp. nov., a cold-adapted diazotrophic bacterium from a cold permafrost brine.</title>
        <authorList>
            <person name="Shcherbakova V."/>
            <person name="Chuvilskaya N."/>
            <person name="Rivkina E."/>
            <person name="Demidov N."/>
            <person name="Uchaeva V."/>
            <person name="Suetin S."/>
            <person name="Suzina N."/>
            <person name="Gilichinsky D."/>
        </authorList>
    </citation>
    <scope>NUCLEOTIDE SEQUENCE [LARGE SCALE GENOMIC DNA]</scope>
    <source>
        <strain evidence="8 9">C7</strain>
    </source>
</reference>
<comment type="similarity">
    <text evidence="6">Belongs to the BamD family.</text>
</comment>
<dbReference type="SUPFAM" id="SSF48452">
    <property type="entry name" value="TPR-like"/>
    <property type="match status" value="1"/>
</dbReference>
<feature type="domain" description="Outer membrane lipoprotein BamD-like" evidence="7">
    <location>
        <begin position="29"/>
        <end position="236"/>
    </location>
</feature>
<evidence type="ECO:0000256" key="6">
    <source>
        <dbReference type="HAMAP-Rule" id="MF_00922"/>
    </source>
</evidence>
<dbReference type="Proteomes" id="UP001629953">
    <property type="component" value="Unassembled WGS sequence"/>
</dbReference>
<comment type="subcellular location">
    <subcellularLocation>
        <location evidence="6">Cell outer membrane</location>
        <topology evidence="6">Lipid-anchor</topology>
    </subcellularLocation>
</comment>
<evidence type="ECO:0000256" key="2">
    <source>
        <dbReference type="ARBA" id="ARBA00023136"/>
    </source>
</evidence>
<keyword evidence="5 6" id="KW-0449">Lipoprotein</keyword>
<gene>
    <name evidence="6" type="primary">bamD</name>
    <name evidence="8" type="ORF">ABUE30_15750</name>
</gene>
<dbReference type="NCBIfam" id="TIGR03302">
    <property type="entry name" value="OM_YfiO"/>
    <property type="match status" value="1"/>
</dbReference>
<evidence type="ECO:0000256" key="1">
    <source>
        <dbReference type="ARBA" id="ARBA00022729"/>
    </source>
</evidence>
<proteinExistence type="inferred from homology"/>
<dbReference type="Gene3D" id="1.25.40.10">
    <property type="entry name" value="Tetratricopeptide repeat domain"/>
    <property type="match status" value="1"/>
</dbReference>
<dbReference type="CDD" id="cd15830">
    <property type="entry name" value="BamD"/>
    <property type="match status" value="1"/>
</dbReference>
<name>A0ABW9GD10_9GAMM</name>
<dbReference type="PANTHER" id="PTHR37423:SF1">
    <property type="entry name" value="OUTER MEMBRANE PROTEIN ASSEMBLY FACTOR BAMD"/>
    <property type="match status" value="1"/>
</dbReference>
<evidence type="ECO:0000256" key="4">
    <source>
        <dbReference type="ARBA" id="ARBA00023237"/>
    </source>
</evidence>
<keyword evidence="3 6" id="KW-0564">Palmitate</keyword>
<dbReference type="RefSeq" id="WP_408624791.1">
    <property type="nucleotide sequence ID" value="NZ_JBEQCT010000009.1"/>
</dbReference>
<dbReference type="EMBL" id="JBEQCT010000009">
    <property type="protein sequence ID" value="MFM2486486.1"/>
    <property type="molecule type" value="Genomic_DNA"/>
</dbReference>
<evidence type="ECO:0000256" key="3">
    <source>
        <dbReference type="ARBA" id="ARBA00023139"/>
    </source>
</evidence>
<comment type="subunit">
    <text evidence="6">Part of the Bam complex.</text>
</comment>
<dbReference type="HAMAP" id="MF_00922">
    <property type="entry name" value="OM_assembly_BamD"/>
    <property type="match status" value="1"/>
</dbReference>
<sequence>MRYSHIITGLSLCVALLTGCASQDKPAIPDKPAAQLYTEAQNALSVDDYQRAEKYLEALDNRYPFGPYADQVQLQLIHVYYKRNENEKALANIDRFIRNNPTSKALDYVYYMRGLTNMAYDYNFVQSLVGIDRASRDPSYSKAAFKDFKIILAHYPQSPYAADARKRMIFLRDKLARHEIDIAHYYMKREAYLAAVNRAKDILQTYEGSTQTRAALKVMIEGYTKLELPQLAKRSQQVLDAQSKSS</sequence>
<keyword evidence="9" id="KW-1185">Reference proteome</keyword>
<keyword evidence="4 6" id="KW-0998">Cell outer membrane</keyword>